<dbReference type="AlphaFoldDB" id="A0A1F6C2S9"/>
<dbReference type="Gene3D" id="1.10.3910.10">
    <property type="entry name" value="SP0561-like"/>
    <property type="match status" value="1"/>
</dbReference>
<comment type="caution">
    <text evidence="2">The sequence shown here is derived from an EMBL/GenBank/DDBJ whole genome shotgun (WGS) entry which is preliminary data.</text>
</comment>
<dbReference type="InterPro" id="IPR023883">
    <property type="entry name" value="CHP03980_redox-disulphide"/>
</dbReference>
<evidence type="ECO:0000313" key="3">
    <source>
        <dbReference type="Proteomes" id="UP000176633"/>
    </source>
</evidence>
<dbReference type="Pfam" id="PF08984">
    <property type="entry name" value="DUF1858"/>
    <property type="match status" value="1"/>
</dbReference>
<evidence type="ECO:0000313" key="2">
    <source>
        <dbReference type="EMBL" id="OGG43388.1"/>
    </source>
</evidence>
<dbReference type="PANTHER" id="PTHR39341">
    <property type="entry name" value="BSL7085 PROTEIN"/>
    <property type="match status" value="1"/>
</dbReference>
<dbReference type="Proteomes" id="UP000176633">
    <property type="component" value="Unassembled WGS sequence"/>
</dbReference>
<dbReference type="InterPro" id="IPR015077">
    <property type="entry name" value="DUF1858"/>
</dbReference>
<sequence length="68" mass="7457">MKNQITKTMTLGEIAAEHPESVEILAKYGLRCVGCSVAAWETLEQGATAHGIDDKKLNDILEELNETQ</sequence>
<accession>A0A1F6C2S9</accession>
<dbReference type="NCBIfam" id="TIGR03980">
    <property type="entry name" value="prismane_assoc"/>
    <property type="match status" value="1"/>
</dbReference>
<proteinExistence type="predicted"/>
<reference evidence="2 3" key="1">
    <citation type="journal article" date="2016" name="Nat. Commun.">
        <title>Thousands of microbial genomes shed light on interconnected biogeochemical processes in an aquifer system.</title>
        <authorList>
            <person name="Anantharaman K."/>
            <person name="Brown C.T."/>
            <person name="Hug L.A."/>
            <person name="Sharon I."/>
            <person name="Castelle C.J."/>
            <person name="Probst A.J."/>
            <person name="Thomas B.C."/>
            <person name="Singh A."/>
            <person name="Wilkins M.J."/>
            <person name="Karaoz U."/>
            <person name="Brodie E.L."/>
            <person name="Williams K.H."/>
            <person name="Hubbard S.S."/>
            <person name="Banfield J.F."/>
        </authorList>
    </citation>
    <scope>NUCLEOTIDE SEQUENCE [LARGE SCALE GENOMIC DNA]</scope>
</reference>
<feature type="domain" description="DUF1858" evidence="1">
    <location>
        <begin position="5"/>
        <end position="57"/>
    </location>
</feature>
<dbReference type="EMBL" id="MFKM01000015">
    <property type="protein sequence ID" value="OGG43388.1"/>
    <property type="molecule type" value="Genomic_DNA"/>
</dbReference>
<dbReference type="SUPFAM" id="SSF140683">
    <property type="entry name" value="SP0561-like"/>
    <property type="match status" value="1"/>
</dbReference>
<dbReference type="InterPro" id="IPR038062">
    <property type="entry name" value="ScdA-like_N_sf"/>
</dbReference>
<protein>
    <submittedName>
        <fullName evidence="2">Disulfide oxidoreductase</fullName>
    </submittedName>
</protein>
<name>A0A1F6C2S9_9BACT</name>
<dbReference type="STRING" id="1798473.A3G50_02450"/>
<evidence type="ECO:0000259" key="1">
    <source>
        <dbReference type="Pfam" id="PF08984"/>
    </source>
</evidence>
<dbReference type="PANTHER" id="PTHR39341:SF1">
    <property type="entry name" value="DUF1858 DOMAIN-CONTAINING PROTEIN"/>
    <property type="match status" value="1"/>
</dbReference>
<gene>
    <name evidence="2" type="ORF">A3G50_02450</name>
</gene>
<organism evidence="2 3">
    <name type="scientific">Candidatus Jorgensenbacteria bacterium RIFCSPLOWO2_12_FULL_42_11</name>
    <dbReference type="NCBI Taxonomy" id="1798473"/>
    <lineage>
        <taxon>Bacteria</taxon>
        <taxon>Candidatus Joergenseniibacteriota</taxon>
    </lineage>
</organism>